<keyword evidence="1 8" id="KW-0597">Phosphoprotein</keyword>
<dbReference type="InterPro" id="IPR002078">
    <property type="entry name" value="Sigma_54_int"/>
</dbReference>
<evidence type="ECO:0000256" key="3">
    <source>
        <dbReference type="ARBA" id="ARBA00022840"/>
    </source>
</evidence>
<dbReference type="InterPro" id="IPR025662">
    <property type="entry name" value="Sigma_54_int_dom_ATP-bd_1"/>
</dbReference>
<dbReference type="SUPFAM" id="SSF52172">
    <property type="entry name" value="CheY-like"/>
    <property type="match status" value="1"/>
</dbReference>
<sequence>MSTEVLFIDDEAAIRQAVRQWLELSGVSVRVCAGVAEALPLLGRDFPGVLVSDVRMPGCDGLQLLERLADIDRELPLILVTGHGDVSMAVQAMQRGAYDFIEKPFSPERLLDSVRRALDTRRLVMENRQLRAQVARKGQLDSLLLGASPAMVQLRQQVLELAGAPVNVLIRGETGSGKELVARSLHDFSPRAGREFVALNCAAIPESIFESELFGHESGAFTGAQGKRIGRIEHADGGSLFLDEIESMPLAQQVKLLRVIQEQSLERLGSNRSIRVDVRVISAAKPDLHDEVRAGRFREDLLYRLNVAEIEVPPLRARREDIPLLFDHYTRQAAERHGRAAPPLQPADMARLLAHDWPGNVRELINAAERHVLGLASPGLARAPVSQSLAAQMEAFEAQCLHQALQRCQGNIAEVMALLQLPRRTLNEKMQRHGLQRSRYLPAGVSDSEPE</sequence>
<dbReference type="PROSITE" id="PS00688">
    <property type="entry name" value="SIGMA54_INTERACT_3"/>
    <property type="match status" value="1"/>
</dbReference>
<evidence type="ECO:0000256" key="8">
    <source>
        <dbReference type="PROSITE-ProRule" id="PRU00169"/>
    </source>
</evidence>
<dbReference type="SMART" id="SM00382">
    <property type="entry name" value="AAA"/>
    <property type="match status" value="1"/>
</dbReference>
<dbReference type="PROSITE" id="PS50110">
    <property type="entry name" value="RESPONSE_REGULATORY"/>
    <property type="match status" value="1"/>
</dbReference>
<dbReference type="PANTHER" id="PTHR32071:SF57">
    <property type="entry name" value="C4-DICARBOXYLATE TRANSPORT TRANSCRIPTIONAL REGULATORY PROTEIN DCTD"/>
    <property type="match status" value="1"/>
</dbReference>
<reference evidence="12 13" key="1">
    <citation type="submission" date="2014-11" db="EMBL/GenBank/DDBJ databases">
        <title>Genome sequence of Pseudomonas tuomuerensis JCM 14085.</title>
        <authorList>
            <person name="Shin S.-K."/>
            <person name="Yi H."/>
        </authorList>
    </citation>
    <scope>NUCLEOTIDE SEQUENCE [LARGE SCALE GENOMIC DNA]</scope>
    <source>
        <strain evidence="12 13">JCM 14085</strain>
    </source>
</reference>
<accession>A0A0B3BM54</accession>
<dbReference type="Gene3D" id="1.10.10.60">
    <property type="entry name" value="Homeodomain-like"/>
    <property type="match status" value="1"/>
</dbReference>
<keyword evidence="6" id="KW-0238">DNA-binding</keyword>
<dbReference type="GO" id="GO:0043565">
    <property type="term" value="F:sequence-specific DNA binding"/>
    <property type="evidence" value="ECO:0007669"/>
    <property type="project" value="InterPro"/>
</dbReference>
<feature type="modified residue" description="4-aspartylphosphate" evidence="8">
    <location>
        <position position="53"/>
    </location>
</feature>
<dbReference type="InterPro" id="IPR058031">
    <property type="entry name" value="AAA_lid_NorR"/>
</dbReference>
<dbReference type="Proteomes" id="UP000030980">
    <property type="component" value="Unassembled WGS sequence"/>
</dbReference>
<dbReference type="InterPro" id="IPR009057">
    <property type="entry name" value="Homeodomain-like_sf"/>
</dbReference>
<dbReference type="STRING" id="706570.PT85_14395"/>
<dbReference type="CDD" id="cd17549">
    <property type="entry name" value="REC_DctD-like"/>
    <property type="match status" value="1"/>
</dbReference>
<dbReference type="GO" id="GO:0005524">
    <property type="term" value="F:ATP binding"/>
    <property type="evidence" value="ECO:0007669"/>
    <property type="project" value="UniProtKB-KW"/>
</dbReference>
<dbReference type="Pfam" id="PF25601">
    <property type="entry name" value="AAA_lid_14"/>
    <property type="match status" value="1"/>
</dbReference>
<dbReference type="Pfam" id="PF02954">
    <property type="entry name" value="HTH_8"/>
    <property type="match status" value="1"/>
</dbReference>
<dbReference type="RefSeq" id="WP_039607075.1">
    <property type="nucleotide sequence ID" value="NZ_FMUP01000004.1"/>
</dbReference>
<evidence type="ECO:0000259" key="10">
    <source>
        <dbReference type="PROSITE" id="PS50045"/>
    </source>
</evidence>
<dbReference type="PANTHER" id="PTHR32071">
    <property type="entry name" value="TRANSCRIPTIONAL REGULATORY PROTEIN"/>
    <property type="match status" value="1"/>
</dbReference>
<evidence type="ECO:0000256" key="2">
    <source>
        <dbReference type="ARBA" id="ARBA00022741"/>
    </source>
</evidence>
<dbReference type="InterPro" id="IPR001789">
    <property type="entry name" value="Sig_transdc_resp-reg_receiver"/>
</dbReference>
<organism evidence="12 13">
    <name type="scientific">Pseudomonas flexibilis</name>
    <dbReference type="NCBI Taxonomy" id="706570"/>
    <lineage>
        <taxon>Bacteria</taxon>
        <taxon>Pseudomonadati</taxon>
        <taxon>Pseudomonadota</taxon>
        <taxon>Gammaproteobacteria</taxon>
        <taxon>Pseudomonadales</taxon>
        <taxon>Pseudomonadaceae</taxon>
        <taxon>Pseudomonas</taxon>
    </lineage>
</organism>
<dbReference type="SUPFAM" id="SSF52540">
    <property type="entry name" value="P-loop containing nucleoside triphosphate hydrolases"/>
    <property type="match status" value="1"/>
</dbReference>
<evidence type="ECO:0000256" key="9">
    <source>
        <dbReference type="SAM" id="MobiDB-lite"/>
    </source>
</evidence>
<keyword evidence="5" id="KW-0805">Transcription regulation</keyword>
<evidence type="ECO:0000256" key="1">
    <source>
        <dbReference type="ARBA" id="ARBA00022553"/>
    </source>
</evidence>
<dbReference type="InterPro" id="IPR025943">
    <property type="entry name" value="Sigma_54_int_dom_ATP-bd_2"/>
</dbReference>
<dbReference type="CDD" id="cd00009">
    <property type="entry name" value="AAA"/>
    <property type="match status" value="1"/>
</dbReference>
<dbReference type="GO" id="GO:0006355">
    <property type="term" value="P:regulation of DNA-templated transcription"/>
    <property type="evidence" value="ECO:0007669"/>
    <property type="project" value="InterPro"/>
</dbReference>
<protein>
    <submittedName>
        <fullName evidence="12">C4-dicarboxylate ABC transporter</fullName>
    </submittedName>
</protein>
<dbReference type="Pfam" id="PF00072">
    <property type="entry name" value="Response_reg"/>
    <property type="match status" value="1"/>
</dbReference>
<dbReference type="InterPro" id="IPR002197">
    <property type="entry name" value="HTH_Fis"/>
</dbReference>
<evidence type="ECO:0000256" key="7">
    <source>
        <dbReference type="ARBA" id="ARBA00023163"/>
    </source>
</evidence>
<dbReference type="PROSITE" id="PS00676">
    <property type="entry name" value="SIGMA54_INTERACT_2"/>
    <property type="match status" value="1"/>
</dbReference>
<keyword evidence="3" id="KW-0067">ATP-binding</keyword>
<evidence type="ECO:0000256" key="6">
    <source>
        <dbReference type="ARBA" id="ARBA00023125"/>
    </source>
</evidence>
<dbReference type="FunFam" id="3.40.50.2300:FF:000018">
    <property type="entry name" value="DNA-binding transcriptional regulator NtrC"/>
    <property type="match status" value="1"/>
</dbReference>
<dbReference type="InterPro" id="IPR025944">
    <property type="entry name" value="Sigma_54_int_dom_CS"/>
</dbReference>
<keyword evidence="2" id="KW-0547">Nucleotide-binding</keyword>
<dbReference type="SMART" id="SM00448">
    <property type="entry name" value="REC"/>
    <property type="match status" value="1"/>
</dbReference>
<feature type="domain" description="Response regulatory" evidence="11">
    <location>
        <begin position="4"/>
        <end position="118"/>
    </location>
</feature>
<keyword evidence="7" id="KW-0804">Transcription</keyword>
<dbReference type="InterPro" id="IPR027417">
    <property type="entry name" value="P-loop_NTPase"/>
</dbReference>
<feature type="region of interest" description="Disordered" evidence="9">
    <location>
        <begin position="429"/>
        <end position="451"/>
    </location>
</feature>
<dbReference type="PROSITE" id="PS00675">
    <property type="entry name" value="SIGMA54_INTERACT_1"/>
    <property type="match status" value="1"/>
</dbReference>
<keyword evidence="13" id="KW-1185">Reference proteome</keyword>
<name>A0A0B3BM54_9PSED</name>
<evidence type="ECO:0000256" key="4">
    <source>
        <dbReference type="ARBA" id="ARBA00023012"/>
    </source>
</evidence>
<dbReference type="Gene3D" id="1.10.8.60">
    <property type="match status" value="1"/>
</dbReference>
<dbReference type="InterPro" id="IPR003593">
    <property type="entry name" value="AAA+_ATPase"/>
</dbReference>
<feature type="domain" description="Sigma-54 factor interaction" evidence="10">
    <location>
        <begin position="144"/>
        <end position="373"/>
    </location>
</feature>
<dbReference type="Gene3D" id="3.40.50.2300">
    <property type="match status" value="1"/>
</dbReference>
<gene>
    <name evidence="12" type="ORF">PT85_14395</name>
</gene>
<dbReference type="Pfam" id="PF00158">
    <property type="entry name" value="Sigma54_activat"/>
    <property type="match status" value="1"/>
</dbReference>
<dbReference type="EMBL" id="JTAK01000006">
    <property type="protein sequence ID" value="KHO63700.1"/>
    <property type="molecule type" value="Genomic_DNA"/>
</dbReference>
<proteinExistence type="predicted"/>
<dbReference type="AlphaFoldDB" id="A0A0B3BM54"/>
<dbReference type="FunFam" id="3.40.50.300:FF:000006">
    <property type="entry name" value="DNA-binding transcriptional regulator NtrC"/>
    <property type="match status" value="1"/>
</dbReference>
<comment type="caution">
    <text evidence="12">The sequence shown here is derived from an EMBL/GenBank/DDBJ whole genome shotgun (WGS) entry which is preliminary data.</text>
</comment>
<evidence type="ECO:0000313" key="13">
    <source>
        <dbReference type="Proteomes" id="UP000030980"/>
    </source>
</evidence>
<keyword evidence="4" id="KW-0902">Two-component regulatory system</keyword>
<dbReference type="InterPro" id="IPR011006">
    <property type="entry name" value="CheY-like_superfamily"/>
</dbReference>
<dbReference type="GO" id="GO:0000160">
    <property type="term" value="P:phosphorelay signal transduction system"/>
    <property type="evidence" value="ECO:0007669"/>
    <property type="project" value="UniProtKB-KW"/>
</dbReference>
<dbReference type="SUPFAM" id="SSF46689">
    <property type="entry name" value="Homeodomain-like"/>
    <property type="match status" value="1"/>
</dbReference>
<dbReference type="PROSITE" id="PS50045">
    <property type="entry name" value="SIGMA54_INTERACT_4"/>
    <property type="match status" value="1"/>
</dbReference>
<dbReference type="OrthoDB" id="9804019at2"/>
<dbReference type="Gene3D" id="3.40.50.300">
    <property type="entry name" value="P-loop containing nucleotide triphosphate hydrolases"/>
    <property type="match status" value="1"/>
</dbReference>
<evidence type="ECO:0000256" key="5">
    <source>
        <dbReference type="ARBA" id="ARBA00023015"/>
    </source>
</evidence>
<evidence type="ECO:0000313" key="12">
    <source>
        <dbReference type="EMBL" id="KHO63700.1"/>
    </source>
</evidence>
<evidence type="ECO:0000259" key="11">
    <source>
        <dbReference type="PROSITE" id="PS50110"/>
    </source>
</evidence>